<reference evidence="1 2" key="1">
    <citation type="submission" date="2019-03" db="EMBL/GenBank/DDBJ databases">
        <title>Single cell metagenomics reveals metabolic interactions within the superorganism composed of flagellate Streblomastix strix and complex community of Bacteroidetes bacteria on its surface.</title>
        <authorList>
            <person name="Treitli S.C."/>
            <person name="Kolisko M."/>
            <person name="Husnik F."/>
            <person name="Keeling P."/>
            <person name="Hampl V."/>
        </authorList>
    </citation>
    <scope>NUCLEOTIDE SEQUENCE [LARGE SCALE GENOMIC DNA]</scope>
    <source>
        <strain evidence="1">ST1C</strain>
    </source>
</reference>
<gene>
    <name evidence="1" type="ORF">EZS28_043155</name>
</gene>
<sequence length="62" mass="6893">MSGRFISMVNITTVTPGKSVVLDEFEFSEIRGLVQDVQSKQGPEEKAALRKLISHMEQNEGV</sequence>
<dbReference type="AlphaFoldDB" id="A0A5J4TSU8"/>
<feature type="non-terminal residue" evidence="1">
    <location>
        <position position="62"/>
    </location>
</feature>
<evidence type="ECO:0000313" key="2">
    <source>
        <dbReference type="Proteomes" id="UP000324800"/>
    </source>
</evidence>
<evidence type="ECO:0000313" key="1">
    <source>
        <dbReference type="EMBL" id="KAA6361318.1"/>
    </source>
</evidence>
<organism evidence="1 2">
    <name type="scientific">Streblomastix strix</name>
    <dbReference type="NCBI Taxonomy" id="222440"/>
    <lineage>
        <taxon>Eukaryota</taxon>
        <taxon>Metamonada</taxon>
        <taxon>Preaxostyla</taxon>
        <taxon>Oxymonadida</taxon>
        <taxon>Streblomastigidae</taxon>
        <taxon>Streblomastix</taxon>
    </lineage>
</organism>
<dbReference type="Proteomes" id="UP000324800">
    <property type="component" value="Unassembled WGS sequence"/>
</dbReference>
<name>A0A5J4TSU8_9EUKA</name>
<proteinExistence type="predicted"/>
<protein>
    <submittedName>
        <fullName evidence="1">Uncharacterized protein</fullName>
    </submittedName>
</protein>
<dbReference type="EMBL" id="SNRW01025723">
    <property type="protein sequence ID" value="KAA6361318.1"/>
    <property type="molecule type" value="Genomic_DNA"/>
</dbReference>
<comment type="caution">
    <text evidence="1">The sequence shown here is derived from an EMBL/GenBank/DDBJ whole genome shotgun (WGS) entry which is preliminary data.</text>
</comment>
<accession>A0A5J4TSU8</accession>